<dbReference type="InterPro" id="IPR003599">
    <property type="entry name" value="Ig_sub"/>
</dbReference>
<name>K1QKD4_MAGGI</name>
<evidence type="ECO:0000259" key="6">
    <source>
        <dbReference type="PROSITE" id="PS50835"/>
    </source>
</evidence>
<feature type="domain" description="Ig-like" evidence="6">
    <location>
        <begin position="1"/>
        <end position="80"/>
    </location>
</feature>
<dbReference type="InParanoid" id="K1QKD4"/>
<keyword evidence="5" id="KW-0393">Immunoglobulin domain</keyword>
<dbReference type="InterPro" id="IPR007110">
    <property type="entry name" value="Ig-like_dom"/>
</dbReference>
<dbReference type="GO" id="GO:0050839">
    <property type="term" value="F:cell adhesion molecule binding"/>
    <property type="evidence" value="ECO:0007669"/>
    <property type="project" value="TreeGrafter"/>
</dbReference>
<comment type="subcellular location">
    <subcellularLocation>
        <location evidence="1">Membrane</location>
        <topology evidence="1">Single-pass type I membrane protein</topology>
    </subcellularLocation>
</comment>
<evidence type="ECO:0000256" key="4">
    <source>
        <dbReference type="ARBA" id="ARBA00023180"/>
    </source>
</evidence>
<dbReference type="PROSITE" id="PS50835">
    <property type="entry name" value="IG_LIKE"/>
    <property type="match status" value="2"/>
</dbReference>
<proteinExistence type="predicted"/>
<evidence type="ECO:0000313" key="7">
    <source>
        <dbReference type="EMBL" id="EKC31554.1"/>
    </source>
</evidence>
<accession>K1QKD4</accession>
<dbReference type="GO" id="GO:0005886">
    <property type="term" value="C:plasma membrane"/>
    <property type="evidence" value="ECO:0007669"/>
    <property type="project" value="TreeGrafter"/>
</dbReference>
<dbReference type="InterPro" id="IPR003598">
    <property type="entry name" value="Ig_sub2"/>
</dbReference>
<dbReference type="InterPro" id="IPR051275">
    <property type="entry name" value="Cell_adhesion_signaling"/>
</dbReference>
<dbReference type="SMART" id="SM00409">
    <property type="entry name" value="IG"/>
    <property type="match status" value="2"/>
</dbReference>
<evidence type="ECO:0000256" key="1">
    <source>
        <dbReference type="ARBA" id="ARBA00004479"/>
    </source>
</evidence>
<protein>
    <submittedName>
        <fullName evidence="7">Hemicentin-1</fullName>
    </submittedName>
</protein>
<dbReference type="Gene3D" id="2.60.40.10">
    <property type="entry name" value="Immunoglobulins"/>
    <property type="match status" value="2"/>
</dbReference>
<keyword evidence="4" id="KW-0325">Glycoprotein</keyword>
<evidence type="ECO:0000256" key="2">
    <source>
        <dbReference type="ARBA" id="ARBA00023136"/>
    </source>
</evidence>
<reference evidence="7" key="1">
    <citation type="journal article" date="2012" name="Nature">
        <title>The oyster genome reveals stress adaptation and complexity of shell formation.</title>
        <authorList>
            <person name="Zhang G."/>
            <person name="Fang X."/>
            <person name="Guo X."/>
            <person name="Li L."/>
            <person name="Luo R."/>
            <person name="Xu F."/>
            <person name="Yang P."/>
            <person name="Zhang L."/>
            <person name="Wang X."/>
            <person name="Qi H."/>
            <person name="Xiong Z."/>
            <person name="Que H."/>
            <person name="Xie Y."/>
            <person name="Holland P.W."/>
            <person name="Paps J."/>
            <person name="Zhu Y."/>
            <person name="Wu F."/>
            <person name="Chen Y."/>
            <person name="Wang J."/>
            <person name="Peng C."/>
            <person name="Meng J."/>
            <person name="Yang L."/>
            <person name="Liu J."/>
            <person name="Wen B."/>
            <person name="Zhang N."/>
            <person name="Huang Z."/>
            <person name="Zhu Q."/>
            <person name="Feng Y."/>
            <person name="Mount A."/>
            <person name="Hedgecock D."/>
            <person name="Xu Z."/>
            <person name="Liu Y."/>
            <person name="Domazet-Loso T."/>
            <person name="Du Y."/>
            <person name="Sun X."/>
            <person name="Zhang S."/>
            <person name="Liu B."/>
            <person name="Cheng P."/>
            <person name="Jiang X."/>
            <person name="Li J."/>
            <person name="Fan D."/>
            <person name="Wang W."/>
            <person name="Fu W."/>
            <person name="Wang T."/>
            <person name="Wang B."/>
            <person name="Zhang J."/>
            <person name="Peng Z."/>
            <person name="Li Y."/>
            <person name="Li N."/>
            <person name="Wang J."/>
            <person name="Chen M."/>
            <person name="He Y."/>
            <person name="Tan F."/>
            <person name="Song X."/>
            <person name="Zheng Q."/>
            <person name="Huang R."/>
            <person name="Yang H."/>
            <person name="Du X."/>
            <person name="Chen L."/>
            <person name="Yang M."/>
            <person name="Gaffney P.M."/>
            <person name="Wang S."/>
            <person name="Luo L."/>
            <person name="She Z."/>
            <person name="Ming Y."/>
            <person name="Huang W."/>
            <person name="Zhang S."/>
            <person name="Huang B."/>
            <person name="Zhang Y."/>
            <person name="Qu T."/>
            <person name="Ni P."/>
            <person name="Miao G."/>
            <person name="Wang J."/>
            <person name="Wang Q."/>
            <person name="Steinberg C.E."/>
            <person name="Wang H."/>
            <person name="Li N."/>
            <person name="Qian L."/>
            <person name="Zhang G."/>
            <person name="Li Y."/>
            <person name="Yang H."/>
            <person name="Liu X."/>
            <person name="Wang J."/>
            <person name="Yin Y."/>
            <person name="Wang J."/>
        </authorList>
    </citation>
    <scope>NUCLEOTIDE SEQUENCE [LARGE SCALE GENOMIC DNA]</scope>
    <source>
        <strain evidence="7">05x7-T-G4-1.051#20</strain>
    </source>
</reference>
<dbReference type="InterPro" id="IPR013783">
    <property type="entry name" value="Ig-like_fold"/>
</dbReference>
<feature type="domain" description="Ig-like" evidence="6">
    <location>
        <begin position="89"/>
        <end position="171"/>
    </location>
</feature>
<dbReference type="SUPFAM" id="SSF48726">
    <property type="entry name" value="Immunoglobulin"/>
    <property type="match status" value="2"/>
</dbReference>
<dbReference type="GO" id="GO:0005911">
    <property type="term" value="C:cell-cell junction"/>
    <property type="evidence" value="ECO:0007669"/>
    <property type="project" value="TreeGrafter"/>
</dbReference>
<dbReference type="SMART" id="SM00408">
    <property type="entry name" value="IGc2"/>
    <property type="match status" value="2"/>
</dbReference>
<organism evidence="7">
    <name type="scientific">Magallana gigas</name>
    <name type="common">Pacific oyster</name>
    <name type="synonym">Crassostrea gigas</name>
    <dbReference type="NCBI Taxonomy" id="29159"/>
    <lineage>
        <taxon>Eukaryota</taxon>
        <taxon>Metazoa</taxon>
        <taxon>Spiralia</taxon>
        <taxon>Lophotrochozoa</taxon>
        <taxon>Mollusca</taxon>
        <taxon>Bivalvia</taxon>
        <taxon>Autobranchia</taxon>
        <taxon>Pteriomorphia</taxon>
        <taxon>Ostreida</taxon>
        <taxon>Ostreoidea</taxon>
        <taxon>Ostreidae</taxon>
        <taxon>Magallana</taxon>
    </lineage>
</organism>
<evidence type="ECO:0000256" key="5">
    <source>
        <dbReference type="ARBA" id="ARBA00023319"/>
    </source>
</evidence>
<dbReference type="PANTHER" id="PTHR11640">
    <property type="entry name" value="NEPHRIN"/>
    <property type="match status" value="1"/>
</dbReference>
<gene>
    <name evidence="7" type="ORF">CGI_10027666</name>
</gene>
<evidence type="ECO:0000256" key="3">
    <source>
        <dbReference type="ARBA" id="ARBA00023157"/>
    </source>
</evidence>
<keyword evidence="3" id="KW-1015">Disulfide bond</keyword>
<dbReference type="EMBL" id="JH816755">
    <property type="protein sequence ID" value="EKC31554.1"/>
    <property type="molecule type" value="Genomic_DNA"/>
</dbReference>
<keyword evidence="2" id="KW-0472">Membrane</keyword>
<dbReference type="InterPro" id="IPR036179">
    <property type="entry name" value="Ig-like_dom_sf"/>
</dbReference>
<dbReference type="Pfam" id="PF13927">
    <property type="entry name" value="Ig_3"/>
    <property type="match status" value="2"/>
</dbReference>
<dbReference type="AlphaFoldDB" id="K1QKD4"/>
<sequence length="177" mass="19550">MVWPISTKTTIEGRNLSVTCSYTMGEPTATRVYWTKSDSVFRYDGQMLWIPNIEIEDSGTYVCHAENSYSSGNRGTANTTIQIDVQYPPSIQPFETLRAVEGTTLVIPCNVIAGNPAETSTQWMRDGVGFNQSGTSLVLSTIERSQSGTYVCMAQNTYFDDSHGEDNQSVTVDVECK</sequence>
<dbReference type="GO" id="GO:0098609">
    <property type="term" value="P:cell-cell adhesion"/>
    <property type="evidence" value="ECO:0007669"/>
    <property type="project" value="TreeGrafter"/>
</dbReference>
<dbReference type="HOGENOM" id="CLU_1519345_0_0_1"/>
<dbReference type="PANTHER" id="PTHR11640:SF31">
    <property type="entry name" value="IRREGULAR CHIASM C-ROUGHEST PROTEIN-RELATED"/>
    <property type="match status" value="1"/>
</dbReference>